<organism evidence="1 2">
    <name type="scientific">Veillonella dispar DORA_11</name>
    <dbReference type="NCBI Taxonomy" id="1403949"/>
    <lineage>
        <taxon>Bacteria</taxon>
        <taxon>Bacillati</taxon>
        <taxon>Bacillota</taxon>
        <taxon>Negativicutes</taxon>
        <taxon>Veillonellales</taxon>
        <taxon>Veillonellaceae</taxon>
        <taxon>Veillonella</taxon>
    </lineage>
</organism>
<evidence type="ECO:0000313" key="1">
    <source>
        <dbReference type="EMBL" id="ETJ00373.1"/>
    </source>
</evidence>
<name>W1V2X9_9FIRM</name>
<proteinExistence type="predicted"/>
<accession>W1V2X9</accession>
<gene>
    <name evidence="1" type="ORF">Q619_VDC00280G0001</name>
</gene>
<dbReference type="AlphaFoldDB" id="W1V2X9"/>
<feature type="non-terminal residue" evidence="1">
    <location>
        <position position="1"/>
    </location>
</feature>
<dbReference type="Proteomes" id="UP000018855">
    <property type="component" value="Unassembled WGS sequence"/>
</dbReference>
<dbReference type="Gene3D" id="3.40.50.12440">
    <property type="match status" value="1"/>
</dbReference>
<dbReference type="SUPFAM" id="SSF53706">
    <property type="entry name" value="Formate dehydrogenase/DMSO reductase, domains 1-3"/>
    <property type="match status" value="1"/>
</dbReference>
<protein>
    <submittedName>
        <fullName evidence="1">Nitrate reductase, alpha subunit</fullName>
    </submittedName>
</protein>
<reference evidence="1 2" key="1">
    <citation type="submission" date="2013-12" db="EMBL/GenBank/DDBJ databases">
        <title>A Varibaculum cambriense genome reconstructed from a premature infant gut community with otherwise low bacterial novelty that shifts toward anaerobic metabolism during the third week of life.</title>
        <authorList>
            <person name="Brown C.T."/>
            <person name="Sharon I."/>
            <person name="Thomas B.C."/>
            <person name="Castelle C.J."/>
            <person name="Morowitz M.J."/>
            <person name="Banfield J.F."/>
        </authorList>
    </citation>
    <scope>NUCLEOTIDE SEQUENCE [LARGE SCALE GENOMIC DNA]</scope>
    <source>
        <strain evidence="2">DORA_11</strain>
    </source>
</reference>
<dbReference type="EMBL" id="AZMJ01000280">
    <property type="protein sequence ID" value="ETJ00373.1"/>
    <property type="molecule type" value="Genomic_DNA"/>
</dbReference>
<evidence type="ECO:0000313" key="2">
    <source>
        <dbReference type="Proteomes" id="UP000018855"/>
    </source>
</evidence>
<feature type="non-terminal residue" evidence="1">
    <location>
        <position position="175"/>
    </location>
</feature>
<comment type="caution">
    <text evidence="1">The sequence shown here is derived from an EMBL/GenBank/DDBJ whole genome shotgun (WGS) entry which is preliminary data.</text>
</comment>
<sequence>LGHDSPGEVAQPEGKVLDWSKGECEPIPGKTMPNLVHVKRDYSQIFEKYIALGPNIENKMGAHGLAWDVSDEYQTLYGQNGTIDNPDFISHGRPSIYECKEACNVVLTLSSCTNGKLAVRSWKAMEEKTGLSGLEKNAKGREQEKITFDDMVRQPRFIISSVTSTGKNDKNRRYS</sequence>